<protein>
    <submittedName>
        <fullName evidence="2">Uncharacterized protein</fullName>
    </submittedName>
</protein>
<dbReference type="AlphaFoldDB" id="A0A081KGA0"/>
<gene>
    <name evidence="2" type="ORF">GV64_22885</name>
</gene>
<comment type="caution">
    <text evidence="2">The sequence shown here is derived from an EMBL/GenBank/DDBJ whole genome shotgun (WGS) entry which is preliminary data.</text>
</comment>
<accession>A0A081KGA0</accession>
<evidence type="ECO:0000313" key="3">
    <source>
        <dbReference type="Proteomes" id="UP000027997"/>
    </source>
</evidence>
<name>A0A081KGA0_9GAMM</name>
<feature type="region of interest" description="Disordered" evidence="1">
    <location>
        <begin position="87"/>
        <end position="117"/>
    </location>
</feature>
<keyword evidence="3" id="KW-1185">Reference proteome</keyword>
<dbReference type="EMBL" id="JOJP01000001">
    <property type="protein sequence ID" value="KEI73176.1"/>
    <property type="molecule type" value="Genomic_DNA"/>
</dbReference>
<evidence type="ECO:0000256" key="1">
    <source>
        <dbReference type="SAM" id="MobiDB-lite"/>
    </source>
</evidence>
<reference evidence="2 3" key="1">
    <citation type="submission" date="2014-06" db="EMBL/GenBank/DDBJ databases">
        <title>Whole Genome Sequences of Three Symbiotic Endozoicomonas Bacteria.</title>
        <authorList>
            <person name="Neave M.J."/>
            <person name="Apprill A."/>
            <person name="Voolstra C.R."/>
        </authorList>
    </citation>
    <scope>NUCLEOTIDE SEQUENCE [LARGE SCALE GENOMIC DNA]</scope>
    <source>
        <strain evidence="2 3">DSM 22380</strain>
    </source>
</reference>
<proteinExistence type="predicted"/>
<sequence length="117" mass="12961">MIGGTFAVLGTIAKDCYENNHTLANCKNIDSRTNYLEVTTLGALTGYACIHILQSVYSYFFLNTEKSPTPENNRHSEVKALNGYNETTDIEESTYQPAPSDNNNITRQKGGHLETPV</sequence>
<dbReference type="Proteomes" id="UP000027997">
    <property type="component" value="Unassembled WGS sequence"/>
</dbReference>
<evidence type="ECO:0000313" key="2">
    <source>
        <dbReference type="EMBL" id="KEI73176.1"/>
    </source>
</evidence>
<organism evidence="2 3">
    <name type="scientific">Endozoicomonas elysicola</name>
    <dbReference type="NCBI Taxonomy" id="305900"/>
    <lineage>
        <taxon>Bacteria</taxon>
        <taxon>Pseudomonadati</taxon>
        <taxon>Pseudomonadota</taxon>
        <taxon>Gammaproteobacteria</taxon>
        <taxon>Oceanospirillales</taxon>
        <taxon>Endozoicomonadaceae</taxon>
        <taxon>Endozoicomonas</taxon>
    </lineage>
</organism>
<feature type="compositionally biased region" description="Polar residues" evidence="1">
    <location>
        <begin position="93"/>
        <end position="107"/>
    </location>
</feature>